<dbReference type="SUPFAM" id="SSF50341">
    <property type="entry name" value="CheW-like"/>
    <property type="match status" value="3"/>
</dbReference>
<evidence type="ECO:0000313" key="2">
    <source>
        <dbReference type="EMBL" id="ETX29349.1"/>
    </source>
</evidence>
<dbReference type="PANTHER" id="PTHR22617:SF23">
    <property type="entry name" value="CHEMOTAXIS PROTEIN CHEW"/>
    <property type="match status" value="1"/>
</dbReference>
<dbReference type="RefSeq" id="WP_043769049.1">
    <property type="nucleotide sequence ID" value="NZ_JAME01000010.1"/>
</dbReference>
<feature type="domain" description="CheW-like" evidence="1">
    <location>
        <begin position="331"/>
        <end position="471"/>
    </location>
</feature>
<evidence type="ECO:0000313" key="3">
    <source>
        <dbReference type="Proteomes" id="UP000023430"/>
    </source>
</evidence>
<dbReference type="InterPro" id="IPR002545">
    <property type="entry name" value="CheW-lke_dom"/>
</dbReference>
<feature type="domain" description="CheW-like" evidence="1">
    <location>
        <begin position="158"/>
        <end position="299"/>
    </location>
</feature>
<evidence type="ECO:0000259" key="1">
    <source>
        <dbReference type="PROSITE" id="PS50851"/>
    </source>
</evidence>
<feature type="domain" description="CheW-like" evidence="1">
    <location>
        <begin position="3"/>
        <end position="140"/>
    </location>
</feature>
<dbReference type="Proteomes" id="UP000023430">
    <property type="component" value="Unassembled WGS sequence"/>
</dbReference>
<proteinExistence type="predicted"/>
<gene>
    <name evidence="2" type="ORF">RISW2_01380</name>
</gene>
<name>X7FB73_9RHOB</name>
<dbReference type="STRING" id="1449351.RISW2_01380"/>
<dbReference type="GO" id="GO:0005829">
    <property type="term" value="C:cytosol"/>
    <property type="evidence" value="ECO:0007669"/>
    <property type="project" value="TreeGrafter"/>
</dbReference>
<dbReference type="Pfam" id="PF01584">
    <property type="entry name" value="CheW"/>
    <property type="match status" value="3"/>
</dbReference>
<dbReference type="Gene3D" id="2.40.50.180">
    <property type="entry name" value="CheA-289, Domain 4"/>
    <property type="match status" value="3"/>
</dbReference>
<dbReference type="PROSITE" id="PS50851">
    <property type="entry name" value="CHEW"/>
    <property type="match status" value="3"/>
</dbReference>
<dbReference type="GO" id="GO:0006935">
    <property type="term" value="P:chemotaxis"/>
    <property type="evidence" value="ECO:0007669"/>
    <property type="project" value="InterPro"/>
</dbReference>
<reference evidence="2 3" key="1">
    <citation type="submission" date="2014-01" db="EMBL/GenBank/DDBJ databases">
        <title>Roseivivax isoporae LMG 25204 Genome Sequencing.</title>
        <authorList>
            <person name="Lai Q."/>
            <person name="Li G."/>
            <person name="Shao Z."/>
        </authorList>
    </citation>
    <scope>NUCLEOTIDE SEQUENCE [LARGE SCALE GENOMIC DNA]</scope>
    <source>
        <strain evidence="2 3">LMG 25204</strain>
    </source>
</reference>
<dbReference type="InterPro" id="IPR039315">
    <property type="entry name" value="CheW"/>
</dbReference>
<dbReference type="SMART" id="SM00260">
    <property type="entry name" value="CheW"/>
    <property type="match status" value="3"/>
</dbReference>
<keyword evidence="3" id="KW-1185">Reference proteome</keyword>
<dbReference type="EMBL" id="JAME01000010">
    <property type="protein sequence ID" value="ETX29349.1"/>
    <property type="molecule type" value="Genomic_DNA"/>
</dbReference>
<comment type="caution">
    <text evidence="2">The sequence shown here is derived from an EMBL/GenBank/DDBJ whole genome shotgun (WGS) entry which is preliminary data.</text>
</comment>
<dbReference type="Gene3D" id="2.30.30.40">
    <property type="entry name" value="SH3 Domains"/>
    <property type="match status" value="2"/>
</dbReference>
<sequence length="471" mass="50500">MPRLDFGLLDIGRHRIAIGIEHLSEVCLVQGIVPMLCGRPEVFGLINLRGAMIPVLDPHVLCGMPRAEQPPTIAAILERDGRALALGIDRINGIAEIAADDIQTLYHDADRAGVMTGGFLHERDTVSILDPARIFARPDLPASGAVLRARRVAASEDARAFLIFAVGGAQFGLEAIRIFGTVPRQAITRDALTCGACLGSIRYHDRRVPVMAAGQVFGLGRRAVPDRPEVVVMRFPGERLVGFAVDVICRIRLVRDGETRGTAGIFGGTGRLFSKALVDPDGEQTFLLDADALEQDTDLHRAALLSDPPVPDAGRAAPPDGTVQVAGGTVIHEALRHVVFHAGRLLATPILQLVHIVEPPTKLTPVEAHGSPLLGLFSVDGLIVPLVSLARLIGARPAVDPPRARVLLVGPAARRIGFLVDSVDGIETSTWWAEKDTDLLAAHGVVKLRSPDRKSLVPRVDLERLATELVF</sequence>
<dbReference type="InterPro" id="IPR036061">
    <property type="entry name" value="CheW-like_dom_sf"/>
</dbReference>
<dbReference type="eggNOG" id="COG0835">
    <property type="taxonomic scope" value="Bacteria"/>
</dbReference>
<dbReference type="PANTHER" id="PTHR22617">
    <property type="entry name" value="CHEMOTAXIS SENSOR HISTIDINE KINASE-RELATED"/>
    <property type="match status" value="1"/>
</dbReference>
<dbReference type="GO" id="GO:0007165">
    <property type="term" value="P:signal transduction"/>
    <property type="evidence" value="ECO:0007669"/>
    <property type="project" value="InterPro"/>
</dbReference>
<protein>
    <recommendedName>
        <fullName evidence="1">CheW-like domain-containing protein</fullName>
    </recommendedName>
</protein>
<dbReference type="AlphaFoldDB" id="X7FB73"/>
<accession>X7FB73</accession>
<organism evidence="2 3">
    <name type="scientific">Roseivivax isoporae LMG 25204</name>
    <dbReference type="NCBI Taxonomy" id="1449351"/>
    <lineage>
        <taxon>Bacteria</taxon>
        <taxon>Pseudomonadati</taxon>
        <taxon>Pseudomonadota</taxon>
        <taxon>Alphaproteobacteria</taxon>
        <taxon>Rhodobacterales</taxon>
        <taxon>Roseobacteraceae</taxon>
        <taxon>Roseivivax</taxon>
    </lineage>
</organism>